<keyword evidence="6" id="KW-1185">Reference proteome</keyword>
<dbReference type="Proteomes" id="UP001595665">
    <property type="component" value="Unassembled WGS sequence"/>
</dbReference>
<dbReference type="RefSeq" id="WP_312548785.1">
    <property type="nucleotide sequence ID" value="NZ_JBHRVV010000001.1"/>
</dbReference>
<feature type="signal peptide" evidence="4">
    <location>
        <begin position="1"/>
        <end position="29"/>
    </location>
</feature>
<dbReference type="InterPro" id="IPR006311">
    <property type="entry name" value="TAT_signal"/>
</dbReference>
<evidence type="ECO:0000256" key="1">
    <source>
        <dbReference type="ARBA" id="ARBA00022737"/>
    </source>
</evidence>
<accession>A0ABV7PF03</accession>
<evidence type="ECO:0000256" key="2">
    <source>
        <dbReference type="ARBA" id="ARBA00023043"/>
    </source>
</evidence>
<organism evidence="5 6">
    <name type="scientific">Massilia haematophila</name>
    <dbReference type="NCBI Taxonomy" id="457923"/>
    <lineage>
        <taxon>Bacteria</taxon>
        <taxon>Pseudomonadati</taxon>
        <taxon>Pseudomonadota</taxon>
        <taxon>Betaproteobacteria</taxon>
        <taxon>Burkholderiales</taxon>
        <taxon>Oxalobacteraceae</taxon>
        <taxon>Telluria group</taxon>
        <taxon>Massilia</taxon>
    </lineage>
</organism>
<evidence type="ECO:0000256" key="4">
    <source>
        <dbReference type="SAM" id="SignalP"/>
    </source>
</evidence>
<feature type="repeat" description="ANK" evidence="3">
    <location>
        <begin position="105"/>
        <end position="133"/>
    </location>
</feature>
<comment type="caution">
    <text evidence="5">The sequence shown here is derived from an EMBL/GenBank/DDBJ whole genome shotgun (WGS) entry which is preliminary data.</text>
</comment>
<sequence length="229" mass="23942">MTLARRDVLRSLLAATAAAACARTGLAHAAPSAPDGAALARFFRAVQLDDAKTVQAMIGATVNANQRNPIGGEPGLVLALREDAMRVVQVFLDHPGTNLETTAVNGNTALMMAAFKRNRAAVEQLLAKGARIDQPGWTALHYAAASGDDEIVRLLLARGAKIDAVSPLRSGAYTPLMMAAREGKDGTALLLIGQGANARLTNSEGLSAEQLAERAGKTRVAQAIRQAVR</sequence>
<dbReference type="Gene3D" id="1.25.40.20">
    <property type="entry name" value="Ankyrin repeat-containing domain"/>
    <property type="match status" value="2"/>
</dbReference>
<feature type="chain" id="PRO_5047067012" evidence="4">
    <location>
        <begin position="30"/>
        <end position="229"/>
    </location>
</feature>
<keyword evidence="4" id="KW-0732">Signal</keyword>
<gene>
    <name evidence="5" type="ORF">ACFOPH_05760</name>
</gene>
<dbReference type="PANTHER" id="PTHR24171">
    <property type="entry name" value="ANKYRIN REPEAT DOMAIN-CONTAINING PROTEIN 39-RELATED"/>
    <property type="match status" value="1"/>
</dbReference>
<dbReference type="Pfam" id="PF12796">
    <property type="entry name" value="Ank_2"/>
    <property type="match status" value="1"/>
</dbReference>
<keyword evidence="1" id="KW-0677">Repeat</keyword>
<keyword evidence="2 3" id="KW-0040">ANK repeat</keyword>
<dbReference type="PROSITE" id="PS50297">
    <property type="entry name" value="ANK_REP_REGION"/>
    <property type="match status" value="2"/>
</dbReference>
<dbReference type="EMBL" id="JBHRVV010000001">
    <property type="protein sequence ID" value="MFC3457748.1"/>
    <property type="molecule type" value="Genomic_DNA"/>
</dbReference>
<dbReference type="InterPro" id="IPR036770">
    <property type="entry name" value="Ankyrin_rpt-contain_sf"/>
</dbReference>
<dbReference type="PROSITE" id="PS51257">
    <property type="entry name" value="PROKAR_LIPOPROTEIN"/>
    <property type="match status" value="1"/>
</dbReference>
<dbReference type="InterPro" id="IPR002110">
    <property type="entry name" value="Ankyrin_rpt"/>
</dbReference>
<feature type="repeat" description="ANK" evidence="3">
    <location>
        <begin position="135"/>
        <end position="167"/>
    </location>
</feature>
<dbReference type="SUPFAM" id="SSF48403">
    <property type="entry name" value="Ankyrin repeat"/>
    <property type="match status" value="1"/>
</dbReference>
<dbReference type="Pfam" id="PF00023">
    <property type="entry name" value="Ank"/>
    <property type="match status" value="1"/>
</dbReference>
<name>A0ABV7PF03_9BURK</name>
<dbReference type="PROSITE" id="PS50088">
    <property type="entry name" value="ANK_REPEAT"/>
    <property type="match status" value="3"/>
</dbReference>
<reference evidence="6" key="1">
    <citation type="journal article" date="2019" name="Int. J. Syst. Evol. Microbiol.">
        <title>The Global Catalogue of Microorganisms (GCM) 10K type strain sequencing project: providing services to taxonomists for standard genome sequencing and annotation.</title>
        <authorList>
            <consortium name="The Broad Institute Genomics Platform"/>
            <consortium name="The Broad Institute Genome Sequencing Center for Infectious Disease"/>
            <person name="Wu L."/>
            <person name="Ma J."/>
        </authorList>
    </citation>
    <scope>NUCLEOTIDE SEQUENCE [LARGE SCALE GENOMIC DNA]</scope>
    <source>
        <strain evidence="6">CCM 7480</strain>
    </source>
</reference>
<dbReference type="PROSITE" id="PS51318">
    <property type="entry name" value="TAT"/>
    <property type="match status" value="1"/>
</dbReference>
<evidence type="ECO:0000313" key="5">
    <source>
        <dbReference type="EMBL" id="MFC3457748.1"/>
    </source>
</evidence>
<evidence type="ECO:0000313" key="6">
    <source>
        <dbReference type="Proteomes" id="UP001595665"/>
    </source>
</evidence>
<feature type="repeat" description="ANK" evidence="3">
    <location>
        <begin position="171"/>
        <end position="203"/>
    </location>
</feature>
<proteinExistence type="predicted"/>
<protein>
    <submittedName>
        <fullName evidence="5">Ankyrin repeat domain-containing protein</fullName>
    </submittedName>
</protein>
<evidence type="ECO:0000256" key="3">
    <source>
        <dbReference type="PROSITE-ProRule" id="PRU00023"/>
    </source>
</evidence>
<dbReference type="SMART" id="SM00248">
    <property type="entry name" value="ANK"/>
    <property type="match status" value="4"/>
</dbReference>